<feature type="transmembrane region" description="Helical" evidence="6">
    <location>
        <begin position="246"/>
        <end position="264"/>
    </location>
</feature>
<evidence type="ECO:0000256" key="1">
    <source>
        <dbReference type="ARBA" id="ARBA00004141"/>
    </source>
</evidence>
<evidence type="ECO:0000256" key="6">
    <source>
        <dbReference type="SAM" id="Phobius"/>
    </source>
</evidence>
<dbReference type="GeneID" id="17306177"/>
<reference evidence="8" key="3">
    <citation type="submission" date="2015-06" db="UniProtKB">
        <authorList>
            <consortium name="EnsemblProtists"/>
        </authorList>
    </citation>
    <scope>IDENTIFICATION</scope>
</reference>
<dbReference type="SUPFAM" id="SSF103481">
    <property type="entry name" value="Multidrug resistance efflux transporter EmrE"/>
    <property type="match status" value="1"/>
</dbReference>
<keyword evidence="3 6" id="KW-1133">Transmembrane helix</keyword>
<keyword evidence="2 6" id="KW-0812">Transmembrane</keyword>
<evidence type="ECO:0000256" key="2">
    <source>
        <dbReference type="ARBA" id="ARBA00022692"/>
    </source>
</evidence>
<evidence type="ECO:0000256" key="3">
    <source>
        <dbReference type="ARBA" id="ARBA00022989"/>
    </source>
</evidence>
<evidence type="ECO:0000256" key="4">
    <source>
        <dbReference type="ARBA" id="ARBA00023136"/>
    </source>
</evidence>
<feature type="region of interest" description="Disordered" evidence="5">
    <location>
        <begin position="1408"/>
        <end position="1432"/>
    </location>
</feature>
<dbReference type="PANTHER" id="PTHR47664:SF1">
    <property type="entry name" value="CHROMOSOME UNDETERMINED SCAFFOLD_14, WHOLE GENOME SHOTGUN SEQUENCE"/>
    <property type="match status" value="1"/>
</dbReference>
<accession>L1JL77</accession>
<dbReference type="GO" id="GO:0015095">
    <property type="term" value="F:magnesium ion transmembrane transporter activity"/>
    <property type="evidence" value="ECO:0007669"/>
    <property type="project" value="InterPro"/>
</dbReference>
<dbReference type="InterPro" id="IPR008521">
    <property type="entry name" value="Mg_trans_NIPA"/>
</dbReference>
<dbReference type="OrthoDB" id="165382at2759"/>
<dbReference type="Proteomes" id="UP000011087">
    <property type="component" value="Unassembled WGS sequence"/>
</dbReference>
<evidence type="ECO:0000313" key="9">
    <source>
        <dbReference type="Proteomes" id="UP000011087"/>
    </source>
</evidence>
<proteinExistence type="predicted"/>
<name>L1JL77_GUITC</name>
<dbReference type="PANTHER" id="PTHR47664">
    <property type="entry name" value="NLPC_P60 DOMAIN-CONTAINING PROTEIN"/>
    <property type="match status" value="1"/>
</dbReference>
<feature type="transmembrane region" description="Helical" evidence="6">
    <location>
        <begin position="6"/>
        <end position="31"/>
    </location>
</feature>
<dbReference type="eggNOG" id="KOG2922">
    <property type="taxonomic scope" value="Eukaryota"/>
</dbReference>
<dbReference type="HOGENOM" id="CLU_252398_0_0_1"/>
<evidence type="ECO:0000313" key="7">
    <source>
        <dbReference type="EMBL" id="EKX49266.1"/>
    </source>
</evidence>
<gene>
    <name evidence="7" type="ORF">GUITHDRAFT_135966</name>
</gene>
<dbReference type="Pfam" id="PF05653">
    <property type="entry name" value="Mg_trans_NIPA"/>
    <property type="match status" value="1"/>
</dbReference>
<evidence type="ECO:0008006" key="10">
    <source>
        <dbReference type="Google" id="ProtNLM"/>
    </source>
</evidence>
<dbReference type="RefSeq" id="XP_005836246.1">
    <property type="nucleotide sequence ID" value="XM_005836189.1"/>
</dbReference>
<feature type="transmembrane region" description="Helical" evidence="6">
    <location>
        <begin position="43"/>
        <end position="67"/>
    </location>
</feature>
<evidence type="ECO:0000313" key="8">
    <source>
        <dbReference type="EnsemblProtists" id="EKX49266"/>
    </source>
</evidence>
<feature type="transmembrane region" description="Helical" evidence="6">
    <location>
        <begin position="136"/>
        <end position="154"/>
    </location>
</feature>
<dbReference type="InterPro" id="IPR037185">
    <property type="entry name" value="EmrE-like"/>
</dbReference>
<organism evidence="7">
    <name type="scientific">Guillardia theta (strain CCMP2712)</name>
    <name type="common">Cryptophyte</name>
    <dbReference type="NCBI Taxonomy" id="905079"/>
    <lineage>
        <taxon>Eukaryota</taxon>
        <taxon>Cryptophyceae</taxon>
        <taxon>Pyrenomonadales</taxon>
        <taxon>Geminigeraceae</taxon>
        <taxon>Guillardia</taxon>
    </lineage>
</organism>
<protein>
    <recommendedName>
        <fullName evidence="10">EamA domain-containing protein</fullName>
    </recommendedName>
</protein>
<feature type="transmembrane region" description="Helical" evidence="6">
    <location>
        <begin position="215"/>
        <end position="234"/>
    </location>
</feature>
<reference evidence="9" key="2">
    <citation type="submission" date="2012-11" db="EMBL/GenBank/DDBJ databases">
        <authorList>
            <person name="Kuo A."/>
            <person name="Curtis B.A."/>
            <person name="Tanifuji G."/>
            <person name="Burki F."/>
            <person name="Gruber A."/>
            <person name="Irimia M."/>
            <person name="Maruyama S."/>
            <person name="Arias M.C."/>
            <person name="Ball S.G."/>
            <person name="Gile G.H."/>
            <person name="Hirakawa Y."/>
            <person name="Hopkins J.F."/>
            <person name="Rensing S.A."/>
            <person name="Schmutz J."/>
            <person name="Symeonidi A."/>
            <person name="Elias M."/>
            <person name="Eveleigh R.J."/>
            <person name="Herman E.K."/>
            <person name="Klute M.J."/>
            <person name="Nakayama T."/>
            <person name="Obornik M."/>
            <person name="Reyes-Prieto A."/>
            <person name="Armbrust E.V."/>
            <person name="Aves S.J."/>
            <person name="Beiko R.G."/>
            <person name="Coutinho P."/>
            <person name="Dacks J.B."/>
            <person name="Durnford D.G."/>
            <person name="Fast N.M."/>
            <person name="Green B.R."/>
            <person name="Grisdale C."/>
            <person name="Hempe F."/>
            <person name="Henrissat B."/>
            <person name="Hoppner M.P."/>
            <person name="Ishida K.-I."/>
            <person name="Kim E."/>
            <person name="Koreny L."/>
            <person name="Kroth P.G."/>
            <person name="Liu Y."/>
            <person name="Malik S.-B."/>
            <person name="Maier U.G."/>
            <person name="McRose D."/>
            <person name="Mock T."/>
            <person name="Neilson J.A."/>
            <person name="Onodera N.T."/>
            <person name="Poole A.M."/>
            <person name="Pritham E.J."/>
            <person name="Richards T.A."/>
            <person name="Rocap G."/>
            <person name="Roy S.W."/>
            <person name="Sarai C."/>
            <person name="Schaack S."/>
            <person name="Shirato S."/>
            <person name="Slamovits C.H."/>
            <person name="Spencer D.F."/>
            <person name="Suzuki S."/>
            <person name="Worden A.Z."/>
            <person name="Zauner S."/>
            <person name="Barry K."/>
            <person name="Bell C."/>
            <person name="Bharti A.K."/>
            <person name="Crow J.A."/>
            <person name="Grimwood J."/>
            <person name="Kramer R."/>
            <person name="Lindquist E."/>
            <person name="Lucas S."/>
            <person name="Salamov A."/>
            <person name="McFadden G.I."/>
            <person name="Lane C.E."/>
            <person name="Keeling P.J."/>
            <person name="Gray M.W."/>
            <person name="Grigoriev I.V."/>
            <person name="Archibald J.M."/>
        </authorList>
    </citation>
    <scope>NUCLEOTIDE SEQUENCE</scope>
    <source>
        <strain evidence="9">CCMP2712</strain>
    </source>
</reference>
<dbReference type="GO" id="GO:0016020">
    <property type="term" value="C:membrane"/>
    <property type="evidence" value="ECO:0007669"/>
    <property type="project" value="UniProtKB-SubCell"/>
</dbReference>
<keyword evidence="9" id="KW-1185">Reference proteome</keyword>
<dbReference type="KEGG" id="gtt:GUITHDRAFT_135966"/>
<keyword evidence="4 6" id="KW-0472">Membrane</keyword>
<dbReference type="EMBL" id="JH992982">
    <property type="protein sequence ID" value="EKX49266.1"/>
    <property type="molecule type" value="Genomic_DNA"/>
</dbReference>
<sequence>MDETNSNWLTGCLLYAGGSITVNLAQIIIKLSHLDQDHGTSSFMWWFGVVLFGAGDVLNVIGLNYAAQSLLEAFGSIQFVSNLCFSTFILHENVQRRHVVSTCLIIAGNICIVAWGDHKNKKITLSRLEELAGTTAFIVYISIIYPMAICIYILEIYLQRMKHRNSHDRSNLQAICFVLSSAMIGANSVVVLKALSGLLHTYIEDFYGKDGKIPGKVVIGASWIVFTVTSGGIFFGEFADLGARQIMGFTVGVVLVLFGVSVLIPSSEEQVGLLHESGLFLSLSCDLLKTKGQANFQAEPTIGAAHGFLHWLLEVMPVAAGTRSCGNKEEKKPASGSVEPVAAHKSTSNEMLFLHCQSRQHSMKWTRLLGFPGMRPWQGYQGAKSANEAIRRNVSVRVPPDQLRRMFVDQALSYLGVPYSKGQGNVGNKYSRLLKQIAPLLFDNVCMIFGWFDTLPLVATSVEELQIGDLIFISGIYFDTKRIPKPHNMTHVEIYFPSQDNKEQTIGSRYKHSCVQVHQSYKFESKTYHSMKYHFRKIDTWLEGECEPLFVLYHDPLINTHVGSLWVPPSGLPALWFLDWMDVKPPAGMAAWRRIVVLLLLVMYAMEGRGLPAILLGGSITWRLDDNYENNGIMYFKAHTFFNRDDFSTYTLNLYQVVTNPTVSFDVEEIMGSIRVAMVKKTEIINQYFPNNFRVVFMDSNVVEGEYEFPVQVQDGSLSVSAMLVWKINGVFTNITYSAGQDVSAGLMSRCKTTGATSVPCIMNWDYIDMPPASDFMLSTTFVLPQGNFSLVRDQQVKNRNSPKALVRGWISLNPSNNIIQVPLFDLDGNSLHPYTFGSTVASSGLKAIRCQRDGSVFTTLGCGVDKTANYENKPDSMYEGNLYYFDFTDKALPENTRFVFSIAMYCKDDFENIITFIFNVNLQLPNSPQKNAPEFITVDKSGQITRSRPQTNFECKWNEKCSFVVYAAMFTSTVASDLTVMPNAVVDIAQDGPIAVVESSTTINTISINQFATIGPAVSIGGGVTARNVSFGRSSTSFSSFEQADILSSLTFVEPVLPAAFNGVPISATSGPLCFKVKVGGHAPSFIPPTPPMDRNLPIQYDQITPVPVCYNALVTFTIKASDQDNGDLVSINTVDVGTDGTSLFSAPYFATKTGNYQGDSTIAEVIVQYTFSDSSGVVVDPLTRRKLFPNSRVICSNASDSSLFQYRRWVGNTTGNLLSPQKCHSILFEGPPYFVTSAGAFSTPFNMLQLTFGGGKGSRENRTGQLQAWINKEINFMFYAEDTNLVDSVNIFFLSDPGIPNNAVVGLRERLKRAGPNTCRARVVDGTLSNCSAAFRNITWIPLPEQAKDGGKFCATVRDSSVKCIPPQSPDPRATVYGWYGEEQCVEVTVVEPNLTWTGSFLPTAGKRLERGQGREGMQGQQEEGAEGER</sequence>
<evidence type="ECO:0000256" key="5">
    <source>
        <dbReference type="SAM" id="MobiDB-lite"/>
    </source>
</evidence>
<dbReference type="EnsemblProtists" id="EKX49266">
    <property type="protein sequence ID" value="EKX49266"/>
    <property type="gene ID" value="GUITHDRAFT_135966"/>
</dbReference>
<feature type="transmembrane region" description="Helical" evidence="6">
    <location>
        <begin position="98"/>
        <end position="116"/>
    </location>
</feature>
<comment type="subcellular location">
    <subcellularLocation>
        <location evidence="1">Membrane</location>
        <topology evidence="1">Multi-pass membrane protein</topology>
    </subcellularLocation>
</comment>
<reference evidence="7 9" key="1">
    <citation type="journal article" date="2012" name="Nature">
        <title>Algal genomes reveal evolutionary mosaicism and the fate of nucleomorphs.</title>
        <authorList>
            <consortium name="DOE Joint Genome Institute"/>
            <person name="Curtis B.A."/>
            <person name="Tanifuji G."/>
            <person name="Burki F."/>
            <person name="Gruber A."/>
            <person name="Irimia M."/>
            <person name="Maruyama S."/>
            <person name="Arias M.C."/>
            <person name="Ball S.G."/>
            <person name="Gile G.H."/>
            <person name="Hirakawa Y."/>
            <person name="Hopkins J.F."/>
            <person name="Kuo A."/>
            <person name="Rensing S.A."/>
            <person name="Schmutz J."/>
            <person name="Symeonidi A."/>
            <person name="Elias M."/>
            <person name="Eveleigh R.J."/>
            <person name="Herman E.K."/>
            <person name="Klute M.J."/>
            <person name="Nakayama T."/>
            <person name="Obornik M."/>
            <person name="Reyes-Prieto A."/>
            <person name="Armbrust E.V."/>
            <person name="Aves S.J."/>
            <person name="Beiko R.G."/>
            <person name="Coutinho P."/>
            <person name="Dacks J.B."/>
            <person name="Durnford D.G."/>
            <person name="Fast N.M."/>
            <person name="Green B.R."/>
            <person name="Grisdale C.J."/>
            <person name="Hempel F."/>
            <person name="Henrissat B."/>
            <person name="Hoppner M.P."/>
            <person name="Ishida K."/>
            <person name="Kim E."/>
            <person name="Koreny L."/>
            <person name="Kroth P.G."/>
            <person name="Liu Y."/>
            <person name="Malik S.B."/>
            <person name="Maier U.G."/>
            <person name="McRose D."/>
            <person name="Mock T."/>
            <person name="Neilson J.A."/>
            <person name="Onodera N.T."/>
            <person name="Poole A.M."/>
            <person name="Pritham E.J."/>
            <person name="Richards T.A."/>
            <person name="Rocap G."/>
            <person name="Roy S.W."/>
            <person name="Sarai C."/>
            <person name="Schaack S."/>
            <person name="Shirato S."/>
            <person name="Slamovits C.H."/>
            <person name="Spencer D.F."/>
            <person name="Suzuki S."/>
            <person name="Worden A.Z."/>
            <person name="Zauner S."/>
            <person name="Barry K."/>
            <person name="Bell C."/>
            <person name="Bharti A.K."/>
            <person name="Crow J.A."/>
            <person name="Grimwood J."/>
            <person name="Kramer R."/>
            <person name="Lindquist E."/>
            <person name="Lucas S."/>
            <person name="Salamov A."/>
            <person name="McFadden G.I."/>
            <person name="Lane C.E."/>
            <person name="Keeling P.J."/>
            <person name="Gray M.W."/>
            <person name="Grigoriev I.V."/>
            <person name="Archibald J.M."/>
        </authorList>
    </citation>
    <scope>NUCLEOTIDE SEQUENCE</scope>
    <source>
        <strain evidence="7 9">CCMP2712</strain>
    </source>
</reference>
<dbReference type="PaxDb" id="55529-EKX49266"/>
<feature type="transmembrane region" description="Helical" evidence="6">
    <location>
        <begin position="174"/>
        <end position="195"/>
    </location>
</feature>